<dbReference type="EMBL" id="GBXM01055426">
    <property type="protein sequence ID" value="JAH53151.1"/>
    <property type="molecule type" value="Transcribed_RNA"/>
</dbReference>
<protein>
    <submittedName>
        <fullName evidence="1">Uncharacterized protein</fullName>
    </submittedName>
</protein>
<proteinExistence type="predicted"/>
<dbReference type="AlphaFoldDB" id="A0A0E9THS1"/>
<organism evidence="1">
    <name type="scientific">Anguilla anguilla</name>
    <name type="common">European freshwater eel</name>
    <name type="synonym">Muraena anguilla</name>
    <dbReference type="NCBI Taxonomy" id="7936"/>
    <lineage>
        <taxon>Eukaryota</taxon>
        <taxon>Metazoa</taxon>
        <taxon>Chordata</taxon>
        <taxon>Craniata</taxon>
        <taxon>Vertebrata</taxon>
        <taxon>Euteleostomi</taxon>
        <taxon>Actinopterygii</taxon>
        <taxon>Neopterygii</taxon>
        <taxon>Teleostei</taxon>
        <taxon>Anguilliformes</taxon>
        <taxon>Anguillidae</taxon>
        <taxon>Anguilla</taxon>
    </lineage>
</organism>
<accession>A0A0E9THS1</accession>
<sequence length="46" mass="5365">MLEIIQHLPLTRPTAKSQNRNYITQPLLKAQLTIQMDSLSMSYFMV</sequence>
<reference evidence="1" key="2">
    <citation type="journal article" date="2015" name="Fish Shellfish Immunol.">
        <title>Early steps in the European eel (Anguilla anguilla)-Vibrio vulnificus interaction in the gills: Role of the RtxA13 toxin.</title>
        <authorList>
            <person name="Callol A."/>
            <person name="Pajuelo D."/>
            <person name="Ebbesson L."/>
            <person name="Teles M."/>
            <person name="MacKenzie S."/>
            <person name="Amaro C."/>
        </authorList>
    </citation>
    <scope>NUCLEOTIDE SEQUENCE</scope>
</reference>
<evidence type="ECO:0000313" key="1">
    <source>
        <dbReference type="EMBL" id="JAH53151.1"/>
    </source>
</evidence>
<reference evidence="1" key="1">
    <citation type="submission" date="2014-11" db="EMBL/GenBank/DDBJ databases">
        <authorList>
            <person name="Amaro Gonzalez C."/>
        </authorList>
    </citation>
    <scope>NUCLEOTIDE SEQUENCE</scope>
</reference>
<name>A0A0E9THS1_ANGAN</name>